<dbReference type="RefSeq" id="WP_158596357.1">
    <property type="nucleotide sequence ID" value="NZ_JABVZQ010000001.1"/>
</dbReference>
<proteinExistence type="predicted"/>
<accession>A0ABR9XT21</accession>
<protein>
    <submittedName>
        <fullName evidence="1">Uncharacterized protein</fullName>
    </submittedName>
</protein>
<dbReference type="PROSITE" id="PS51257">
    <property type="entry name" value="PROKAR_LIPOPROTEIN"/>
    <property type="match status" value="1"/>
</dbReference>
<gene>
    <name evidence="1" type="ORF">INT08_08175</name>
</gene>
<reference evidence="1 2" key="1">
    <citation type="journal article" date="2020" name="Microorganisms">
        <title>Simultaneous Genome Sequencing of Prosthecochloris ethylica and Desulfuromonas acetoxidans within a Syntrophic Mixture Reveals Unique Pili and Protein Interactions.</title>
        <authorList>
            <person name="Kyndt J.A."/>
            <person name="Van Beeumen J.J."/>
            <person name="Meyer T.E."/>
        </authorList>
    </citation>
    <scope>NUCLEOTIDE SEQUENCE [LARGE SCALE GENOMIC DNA]</scope>
    <source>
        <strain evidence="1 2">N3</strain>
    </source>
</reference>
<dbReference type="Proteomes" id="UP000619838">
    <property type="component" value="Unassembled WGS sequence"/>
</dbReference>
<evidence type="ECO:0000313" key="1">
    <source>
        <dbReference type="EMBL" id="MBF0637144.1"/>
    </source>
</evidence>
<sequence length="210" mass="23886">MSHVLRQFHPSFVRSVLPLVLTMSFCLLALAGCWIPEKFDARVDVHRDGSYDFVYDGTLAFAPVLFRADNGFLSQREEDELRQKAVSFREESGYREFRYIGNGRFKVRAEKHATPGEEYYFMSEGTKLFAVESPGDGMLSIEGVTPAEDIVRQLSSSEDTLSGTLTVSVPWGAKVLRHNADREPFFFGLFGDYSWEITDLQSMPFIEIQL</sequence>
<keyword evidence="2" id="KW-1185">Reference proteome</keyword>
<name>A0ABR9XT21_9CHLB</name>
<dbReference type="EMBL" id="JADGII010000012">
    <property type="protein sequence ID" value="MBF0637144.1"/>
    <property type="molecule type" value="Genomic_DNA"/>
</dbReference>
<organism evidence="1 2">
    <name type="scientific">Prosthecochloris ethylica</name>
    <dbReference type="NCBI Taxonomy" id="2743976"/>
    <lineage>
        <taxon>Bacteria</taxon>
        <taxon>Pseudomonadati</taxon>
        <taxon>Chlorobiota</taxon>
        <taxon>Chlorobiia</taxon>
        <taxon>Chlorobiales</taxon>
        <taxon>Chlorobiaceae</taxon>
        <taxon>Prosthecochloris</taxon>
    </lineage>
</organism>
<comment type="caution">
    <text evidence="1">The sequence shown here is derived from an EMBL/GenBank/DDBJ whole genome shotgun (WGS) entry which is preliminary data.</text>
</comment>
<evidence type="ECO:0000313" key="2">
    <source>
        <dbReference type="Proteomes" id="UP000619838"/>
    </source>
</evidence>